<dbReference type="Pfam" id="PF00005">
    <property type="entry name" value="ABC_tran"/>
    <property type="match status" value="1"/>
</dbReference>
<evidence type="ECO:0000256" key="7">
    <source>
        <dbReference type="ARBA" id="ARBA00022840"/>
    </source>
</evidence>
<dbReference type="CDD" id="cd03214">
    <property type="entry name" value="ABC_Iron-Siderophores_B12_Hemin"/>
    <property type="match status" value="1"/>
</dbReference>
<evidence type="ECO:0000313" key="13">
    <source>
        <dbReference type="Proteomes" id="UP000268229"/>
    </source>
</evidence>
<accession>A0A1X3CHY7</accession>
<dbReference type="EMBL" id="LR134516">
    <property type="protein sequence ID" value="VEJ21845.1"/>
    <property type="molecule type" value="Genomic_DNA"/>
</dbReference>
<dbReference type="GO" id="GO:0005886">
    <property type="term" value="C:plasma membrane"/>
    <property type="evidence" value="ECO:0007669"/>
    <property type="project" value="UniProtKB-SubCell"/>
</dbReference>
<evidence type="ECO:0000256" key="5">
    <source>
        <dbReference type="ARBA" id="ARBA00022496"/>
    </source>
</evidence>
<keyword evidence="8" id="KW-0408">Iron</keyword>
<organism evidence="12 13">
    <name type="scientific">Neisseria animaloris</name>
    <dbReference type="NCBI Taxonomy" id="326522"/>
    <lineage>
        <taxon>Bacteria</taxon>
        <taxon>Pseudomonadati</taxon>
        <taxon>Pseudomonadota</taxon>
        <taxon>Betaproteobacteria</taxon>
        <taxon>Neisseriales</taxon>
        <taxon>Neisseriaceae</taxon>
        <taxon>Neisseria</taxon>
    </lineage>
</organism>
<evidence type="ECO:0000256" key="8">
    <source>
        <dbReference type="ARBA" id="ARBA00023004"/>
    </source>
</evidence>
<protein>
    <submittedName>
        <fullName evidence="12">ABC transporter ATP-binding protein</fullName>
    </submittedName>
</protein>
<keyword evidence="10" id="KW-0472">Membrane</keyword>
<evidence type="ECO:0000259" key="11">
    <source>
        <dbReference type="PROSITE" id="PS50893"/>
    </source>
</evidence>
<evidence type="ECO:0000256" key="4">
    <source>
        <dbReference type="ARBA" id="ARBA00022475"/>
    </source>
</evidence>
<dbReference type="GO" id="GO:0005524">
    <property type="term" value="F:ATP binding"/>
    <property type="evidence" value="ECO:0007669"/>
    <property type="project" value="UniProtKB-KW"/>
</dbReference>
<comment type="subcellular location">
    <subcellularLocation>
        <location evidence="1">Cell membrane</location>
        <topology evidence="1">Peripheral membrane protein</topology>
    </subcellularLocation>
</comment>
<dbReference type="Proteomes" id="UP000268229">
    <property type="component" value="Chromosome"/>
</dbReference>
<keyword evidence="9" id="KW-0406">Ion transport</keyword>
<dbReference type="PANTHER" id="PTHR42771:SF2">
    <property type="entry name" value="IRON(3+)-HYDROXAMATE IMPORT ATP-BINDING PROTEIN FHUC"/>
    <property type="match status" value="1"/>
</dbReference>
<dbReference type="SUPFAM" id="SSF52540">
    <property type="entry name" value="P-loop containing nucleoside triphosphate hydrolases"/>
    <property type="match status" value="1"/>
</dbReference>
<keyword evidence="5" id="KW-0410">Iron transport</keyword>
<keyword evidence="6" id="KW-0547">Nucleotide-binding</keyword>
<dbReference type="InterPro" id="IPR003439">
    <property type="entry name" value="ABC_transporter-like_ATP-bd"/>
</dbReference>
<proteinExistence type="inferred from homology"/>
<dbReference type="AlphaFoldDB" id="A0A1X3CHY7"/>
<sequence>MLKAEDITLSYKKISIINHVSFSIPEQKITVFIGANGCGKSTLLKAYARQLLPEQGKIILDGKDIYQTSGKKTATRLAMLAQSATAPENLTVEQLIRYGRYPHRNFFTQWNDEDEYQVNQAMQLTKTQDYASQFLENLSGGQRQRVWIAMVLAQNTPYILLDEPTTYLDLAYQIEILDLLKKLNQEQKKTIVMVLHDLNLTARYADYIVAIKNKTIECSGSPEQVFTEANIQSILGLNNKIINDPYYGTPLCIPISIQ</sequence>
<evidence type="ECO:0000256" key="10">
    <source>
        <dbReference type="ARBA" id="ARBA00023136"/>
    </source>
</evidence>
<dbReference type="GO" id="GO:0006826">
    <property type="term" value="P:iron ion transport"/>
    <property type="evidence" value="ECO:0007669"/>
    <property type="project" value="UniProtKB-KW"/>
</dbReference>
<dbReference type="InterPro" id="IPR051535">
    <property type="entry name" value="Siderophore_ABC-ATPase"/>
</dbReference>
<keyword evidence="7 12" id="KW-0067">ATP-binding</keyword>
<evidence type="ECO:0000256" key="1">
    <source>
        <dbReference type="ARBA" id="ARBA00004202"/>
    </source>
</evidence>
<dbReference type="RefSeq" id="WP_085391153.1">
    <property type="nucleotide sequence ID" value="NZ_JBGNXI010000008.1"/>
</dbReference>
<evidence type="ECO:0000256" key="2">
    <source>
        <dbReference type="ARBA" id="ARBA00005417"/>
    </source>
</evidence>
<feature type="domain" description="ABC transporter" evidence="11">
    <location>
        <begin position="2"/>
        <end position="238"/>
    </location>
</feature>
<keyword evidence="3" id="KW-0813">Transport</keyword>
<dbReference type="GO" id="GO:0016887">
    <property type="term" value="F:ATP hydrolysis activity"/>
    <property type="evidence" value="ECO:0007669"/>
    <property type="project" value="InterPro"/>
</dbReference>
<evidence type="ECO:0000313" key="12">
    <source>
        <dbReference type="EMBL" id="VEJ21845.1"/>
    </source>
</evidence>
<comment type="similarity">
    <text evidence="2">Belongs to the ABC transporter superfamily.</text>
</comment>
<evidence type="ECO:0000256" key="3">
    <source>
        <dbReference type="ARBA" id="ARBA00022448"/>
    </source>
</evidence>
<dbReference type="SMART" id="SM00382">
    <property type="entry name" value="AAA"/>
    <property type="match status" value="1"/>
</dbReference>
<reference evidence="12 13" key="1">
    <citation type="submission" date="2018-12" db="EMBL/GenBank/DDBJ databases">
        <authorList>
            <consortium name="Pathogen Informatics"/>
        </authorList>
    </citation>
    <scope>NUCLEOTIDE SEQUENCE [LARGE SCALE GENOMIC DNA]</scope>
    <source>
        <strain evidence="12 13">NCTC12227</strain>
    </source>
</reference>
<dbReference type="Gene3D" id="3.40.50.300">
    <property type="entry name" value="P-loop containing nucleotide triphosphate hydrolases"/>
    <property type="match status" value="1"/>
</dbReference>
<dbReference type="FunFam" id="3.40.50.300:FF:000134">
    <property type="entry name" value="Iron-enterobactin ABC transporter ATP-binding protein"/>
    <property type="match status" value="1"/>
</dbReference>
<dbReference type="PROSITE" id="PS50893">
    <property type="entry name" value="ABC_TRANSPORTER_2"/>
    <property type="match status" value="1"/>
</dbReference>
<dbReference type="STRING" id="326522.BWD08_10055"/>
<evidence type="ECO:0000256" key="9">
    <source>
        <dbReference type="ARBA" id="ARBA00023065"/>
    </source>
</evidence>
<dbReference type="InterPro" id="IPR017871">
    <property type="entry name" value="ABC_transporter-like_CS"/>
</dbReference>
<gene>
    <name evidence="12" type="primary">yusV</name>
    <name evidence="12" type="ORF">NCTC12227_01610</name>
</gene>
<dbReference type="PANTHER" id="PTHR42771">
    <property type="entry name" value="IRON(3+)-HYDROXAMATE IMPORT ATP-BINDING PROTEIN FHUC"/>
    <property type="match status" value="1"/>
</dbReference>
<dbReference type="OrthoDB" id="5296765at2"/>
<evidence type="ECO:0000256" key="6">
    <source>
        <dbReference type="ARBA" id="ARBA00022741"/>
    </source>
</evidence>
<name>A0A1X3CHY7_9NEIS</name>
<keyword evidence="4" id="KW-1003">Cell membrane</keyword>
<dbReference type="InterPro" id="IPR027417">
    <property type="entry name" value="P-loop_NTPase"/>
</dbReference>
<keyword evidence="13" id="KW-1185">Reference proteome</keyword>
<dbReference type="PROSITE" id="PS00211">
    <property type="entry name" value="ABC_TRANSPORTER_1"/>
    <property type="match status" value="1"/>
</dbReference>
<dbReference type="KEGG" id="nani:NCTC12227_01610"/>
<dbReference type="InterPro" id="IPR003593">
    <property type="entry name" value="AAA+_ATPase"/>
</dbReference>